<dbReference type="eggNOG" id="COG0739">
    <property type="taxonomic scope" value="Bacteria"/>
</dbReference>
<gene>
    <name evidence="3" type="ORF">AUCHE_08_04800</name>
</gene>
<organism evidence="3 4">
    <name type="scientific">Austwickia chelonae NBRC 105200</name>
    <dbReference type="NCBI Taxonomy" id="1184607"/>
    <lineage>
        <taxon>Bacteria</taxon>
        <taxon>Bacillati</taxon>
        <taxon>Actinomycetota</taxon>
        <taxon>Actinomycetes</taxon>
        <taxon>Micrococcales</taxon>
        <taxon>Dermatophilaceae</taxon>
        <taxon>Austwickia</taxon>
    </lineage>
</organism>
<evidence type="ECO:0008006" key="5">
    <source>
        <dbReference type="Google" id="ProtNLM"/>
    </source>
</evidence>
<evidence type="ECO:0000256" key="2">
    <source>
        <dbReference type="SAM" id="Phobius"/>
    </source>
</evidence>
<keyword evidence="2" id="KW-0812">Transmembrane</keyword>
<evidence type="ECO:0000256" key="1">
    <source>
        <dbReference type="SAM" id="MobiDB-lite"/>
    </source>
</evidence>
<keyword evidence="4" id="KW-1185">Reference proteome</keyword>
<dbReference type="RefSeq" id="WP_006502989.1">
    <property type="nucleotide sequence ID" value="NZ_BAGZ01000008.1"/>
</dbReference>
<name>K6VND2_9MICO</name>
<feature type="transmembrane region" description="Helical" evidence="2">
    <location>
        <begin position="29"/>
        <end position="50"/>
    </location>
</feature>
<keyword evidence="2" id="KW-1133">Transmembrane helix</keyword>
<reference evidence="3 4" key="1">
    <citation type="submission" date="2012-08" db="EMBL/GenBank/DDBJ databases">
        <title>Whole genome shotgun sequence of Austwickia chelonae NBRC 105200.</title>
        <authorList>
            <person name="Yoshida I."/>
            <person name="Hosoyama A."/>
            <person name="Tsuchikane K."/>
            <person name="Katsumata H."/>
            <person name="Ando Y."/>
            <person name="Ohji S."/>
            <person name="Hamada M."/>
            <person name="Tamura T."/>
            <person name="Yamazoe A."/>
            <person name="Yamazaki S."/>
            <person name="Fujita N."/>
        </authorList>
    </citation>
    <scope>NUCLEOTIDE SEQUENCE [LARGE SCALE GENOMIC DNA]</scope>
    <source>
        <strain evidence="3 4">NBRC 105200</strain>
    </source>
</reference>
<dbReference type="OrthoDB" id="5171895at2"/>
<keyword evidence="2" id="KW-0472">Membrane</keyword>
<evidence type="ECO:0000313" key="4">
    <source>
        <dbReference type="Proteomes" id="UP000008495"/>
    </source>
</evidence>
<dbReference type="STRING" id="100225.SAMN05421595_0750"/>
<dbReference type="EMBL" id="BAGZ01000008">
    <property type="protein sequence ID" value="GAB78234.1"/>
    <property type="molecule type" value="Genomic_DNA"/>
</dbReference>
<evidence type="ECO:0000313" key="3">
    <source>
        <dbReference type="EMBL" id="GAB78234.1"/>
    </source>
</evidence>
<dbReference type="Proteomes" id="UP000008495">
    <property type="component" value="Unassembled WGS sequence"/>
</dbReference>
<feature type="region of interest" description="Disordered" evidence="1">
    <location>
        <begin position="1"/>
        <end position="24"/>
    </location>
</feature>
<accession>K6VND2</accession>
<comment type="caution">
    <text evidence="3">The sequence shown here is derived from an EMBL/GenBank/DDBJ whole genome shotgun (WGS) entry which is preliminary data.</text>
</comment>
<protein>
    <recommendedName>
        <fullName evidence="5">Heavy metal transporter</fullName>
    </recommendedName>
</protein>
<proteinExistence type="predicted"/>
<dbReference type="AlphaFoldDB" id="K6VND2"/>
<sequence>MRTTDSWGSPGWGVAEPQRPPNRTRRNRFIAGLGALVLGATGVVFVHHLLDTGFIGPPRCTFTNQRGAEFDLSTEQVRHASTISAAASRRQLPPRAATIAIATAMQESKLRNLAGGDRDSVGLFQQRPSQGWGTVAQIRDPVYSTDKFYDGLVKVPGWQEMPLTKAAQKVQLSGFPNAYAQHETPAEAYAAPLTGIRPLSMNCSLGKAEAGSSAAEVQKLLLRETGLRAQVKNNTLVIEPRTARAAGTAATWALAGAHEFGVSEIRLGKKVWKRDASSDAPAWADHGEPAADNAVRITMIRQ</sequence>